<keyword evidence="3" id="KW-1185">Reference proteome</keyword>
<feature type="transmembrane region" description="Helical" evidence="1">
    <location>
        <begin position="112"/>
        <end position="129"/>
    </location>
</feature>
<dbReference type="EMBL" id="JACRTP010000001">
    <property type="protein sequence ID" value="MBC8627854.1"/>
    <property type="molecule type" value="Genomic_DNA"/>
</dbReference>
<protein>
    <recommendedName>
        <fullName evidence="4">YitT family protein</fullName>
    </recommendedName>
</protein>
<accession>A0ABR7P8Z0</accession>
<feature type="transmembrane region" description="Helical" evidence="1">
    <location>
        <begin position="12"/>
        <end position="32"/>
    </location>
</feature>
<evidence type="ECO:0008006" key="4">
    <source>
        <dbReference type="Google" id="ProtNLM"/>
    </source>
</evidence>
<name>A0ABR7P8Z0_9FIRM</name>
<feature type="transmembrane region" description="Helical" evidence="1">
    <location>
        <begin position="79"/>
        <end position="100"/>
    </location>
</feature>
<evidence type="ECO:0000313" key="2">
    <source>
        <dbReference type="EMBL" id="MBC8627854.1"/>
    </source>
</evidence>
<dbReference type="RefSeq" id="WP_117455064.1">
    <property type="nucleotide sequence ID" value="NZ_JACRTP010000001.1"/>
</dbReference>
<evidence type="ECO:0000256" key="1">
    <source>
        <dbReference type="SAM" id="Phobius"/>
    </source>
</evidence>
<feature type="transmembrane region" description="Helical" evidence="1">
    <location>
        <begin position="159"/>
        <end position="180"/>
    </location>
</feature>
<keyword evidence="1" id="KW-0812">Transmembrane</keyword>
<evidence type="ECO:0000313" key="3">
    <source>
        <dbReference type="Proteomes" id="UP000661649"/>
    </source>
</evidence>
<comment type="caution">
    <text evidence="2">The sequence shown here is derived from an EMBL/GenBank/DDBJ whole genome shotgun (WGS) entry which is preliminary data.</text>
</comment>
<keyword evidence="1" id="KW-0472">Membrane</keyword>
<gene>
    <name evidence="2" type="ORF">H8712_04345</name>
</gene>
<feature type="transmembrane region" description="Helical" evidence="1">
    <location>
        <begin position="186"/>
        <end position="202"/>
    </location>
</feature>
<dbReference type="Pfam" id="PF19700">
    <property type="entry name" value="DUF6198"/>
    <property type="match status" value="1"/>
</dbReference>
<proteinExistence type="predicted"/>
<dbReference type="PANTHER" id="PTHR40078:SF1">
    <property type="entry name" value="INTEGRAL MEMBRANE PROTEIN"/>
    <property type="match status" value="1"/>
</dbReference>
<feature type="transmembrane region" description="Helical" evidence="1">
    <location>
        <begin position="52"/>
        <end position="72"/>
    </location>
</feature>
<dbReference type="InterPro" id="IPR038750">
    <property type="entry name" value="YczE/YyaS-like"/>
</dbReference>
<dbReference type="Proteomes" id="UP000661649">
    <property type="component" value="Unassembled WGS sequence"/>
</dbReference>
<sequence length="217" mass="24356">MNDSKLTIRGELTLIVIVIINSLGVVLMLHSGSGISAISSVPYAFSEVFPKLTLGTWTYLFQSLLILTLMVLRKKFIPEYLFSFVIGFFFGKMVDIHQAWVSQLPYTIPLRVVYFVLSYLIICFGIALSNRCKMPIIPTDLFPRELADILKREYSKIKVPFDVTCLFITGFMTFLCLGHIMGLGVGTVLAAFTMGKVIGIIGKEMDKKVQFISIMKS</sequence>
<dbReference type="PANTHER" id="PTHR40078">
    <property type="entry name" value="INTEGRAL MEMBRANE PROTEIN-RELATED"/>
    <property type="match status" value="1"/>
</dbReference>
<organism evidence="2 3">
    <name type="scientific">Blautia stercoris</name>
    <dbReference type="NCBI Taxonomy" id="871664"/>
    <lineage>
        <taxon>Bacteria</taxon>
        <taxon>Bacillati</taxon>
        <taxon>Bacillota</taxon>
        <taxon>Clostridia</taxon>
        <taxon>Lachnospirales</taxon>
        <taxon>Lachnospiraceae</taxon>
        <taxon>Blautia</taxon>
    </lineage>
</organism>
<reference evidence="2 3" key="1">
    <citation type="submission" date="2020-08" db="EMBL/GenBank/DDBJ databases">
        <title>Genome public.</title>
        <authorList>
            <person name="Liu C."/>
            <person name="Sun Q."/>
        </authorList>
    </citation>
    <scope>NUCLEOTIDE SEQUENCE [LARGE SCALE GENOMIC DNA]</scope>
    <source>
        <strain evidence="2 3">3_YM_SP_D4_24.mj</strain>
    </source>
</reference>
<keyword evidence="1" id="KW-1133">Transmembrane helix</keyword>